<dbReference type="EMBL" id="JAACJO010000013">
    <property type="protein sequence ID" value="KAF5351002.1"/>
    <property type="molecule type" value="Genomic_DNA"/>
</dbReference>
<comment type="caution">
    <text evidence="2">The sequence shown here is derived from an EMBL/GenBank/DDBJ whole genome shotgun (WGS) entry which is preliminary data.</text>
</comment>
<organism evidence="2 3">
    <name type="scientific">Leucocoprinus leucothites</name>
    <dbReference type="NCBI Taxonomy" id="201217"/>
    <lineage>
        <taxon>Eukaryota</taxon>
        <taxon>Fungi</taxon>
        <taxon>Dikarya</taxon>
        <taxon>Basidiomycota</taxon>
        <taxon>Agaricomycotina</taxon>
        <taxon>Agaricomycetes</taxon>
        <taxon>Agaricomycetidae</taxon>
        <taxon>Agaricales</taxon>
        <taxon>Agaricineae</taxon>
        <taxon>Agaricaceae</taxon>
        <taxon>Leucocoprinus</taxon>
    </lineage>
</organism>
<feature type="domain" description="F-box" evidence="1">
    <location>
        <begin position="47"/>
        <end position="94"/>
    </location>
</feature>
<sequence>MAQNYDCPSRQLAGMYSAHDELLGTNSGLYHDSIHRQPHYTQSSDLPLSVDTLPDEVLSKIFRTLVLSSVEDDELSQVPPQFTLGAVSARWRRVVWHTRDIWEVFSMKVTTSSLPNAISMLRVCNQNRRALQGHVTLDMGGIDPSASTTPHELLDELGSAMFLSTDASTFHSLQLHCPPTYWLRSLRKNCTSLRHLRLSWHPHLPNVRPPGRRPAYQEGGPWRKELRVQLPWKNLTTLSIHCVPVDVCIELLKGCHDLTHFESYNILCATEDPRRRLDIQANPLIAVLPNLQCLKWDSQQLGRDTWDLNQDGIRISFGP</sequence>
<dbReference type="Proteomes" id="UP000559027">
    <property type="component" value="Unassembled WGS sequence"/>
</dbReference>
<dbReference type="Gene3D" id="1.20.1280.50">
    <property type="match status" value="1"/>
</dbReference>
<dbReference type="InterPro" id="IPR001810">
    <property type="entry name" value="F-box_dom"/>
</dbReference>
<proteinExistence type="predicted"/>
<keyword evidence="3" id="KW-1185">Reference proteome</keyword>
<dbReference type="OrthoDB" id="2979537at2759"/>
<dbReference type="PROSITE" id="PS50181">
    <property type="entry name" value="FBOX"/>
    <property type="match status" value="1"/>
</dbReference>
<evidence type="ECO:0000259" key="1">
    <source>
        <dbReference type="PROSITE" id="PS50181"/>
    </source>
</evidence>
<dbReference type="AlphaFoldDB" id="A0A8H5CZT5"/>
<evidence type="ECO:0000313" key="2">
    <source>
        <dbReference type="EMBL" id="KAF5351002.1"/>
    </source>
</evidence>
<protein>
    <recommendedName>
        <fullName evidence="1">F-box domain-containing protein</fullName>
    </recommendedName>
</protein>
<accession>A0A8H5CZT5</accession>
<gene>
    <name evidence="2" type="ORF">D9756_008192</name>
</gene>
<name>A0A8H5CZT5_9AGAR</name>
<evidence type="ECO:0000313" key="3">
    <source>
        <dbReference type="Proteomes" id="UP000559027"/>
    </source>
</evidence>
<reference evidence="2 3" key="1">
    <citation type="journal article" date="2020" name="ISME J.">
        <title>Uncovering the hidden diversity of litter-decomposition mechanisms in mushroom-forming fungi.</title>
        <authorList>
            <person name="Floudas D."/>
            <person name="Bentzer J."/>
            <person name="Ahren D."/>
            <person name="Johansson T."/>
            <person name="Persson P."/>
            <person name="Tunlid A."/>
        </authorList>
    </citation>
    <scope>NUCLEOTIDE SEQUENCE [LARGE SCALE GENOMIC DNA]</scope>
    <source>
        <strain evidence="2 3">CBS 146.42</strain>
    </source>
</reference>